<dbReference type="Gene3D" id="2.60.40.10">
    <property type="entry name" value="Immunoglobulins"/>
    <property type="match status" value="1"/>
</dbReference>
<name>A0A518I4A9_9BACT</name>
<dbReference type="GO" id="GO:0004553">
    <property type="term" value="F:hydrolase activity, hydrolyzing O-glycosyl compounds"/>
    <property type="evidence" value="ECO:0007669"/>
    <property type="project" value="InterPro"/>
</dbReference>
<dbReference type="AlphaFoldDB" id="A0A518I4A9"/>
<dbReference type="SUPFAM" id="SSF81296">
    <property type="entry name" value="E set domains"/>
    <property type="match status" value="1"/>
</dbReference>
<dbReference type="KEGG" id="snep:Enr13x_78460"/>
<reference evidence="2 3" key="1">
    <citation type="submission" date="2019-03" db="EMBL/GenBank/DDBJ databases">
        <title>Deep-cultivation of Planctomycetes and their phenomic and genomic characterization uncovers novel biology.</title>
        <authorList>
            <person name="Wiegand S."/>
            <person name="Jogler M."/>
            <person name="Boedeker C."/>
            <person name="Pinto D."/>
            <person name="Vollmers J."/>
            <person name="Rivas-Marin E."/>
            <person name="Kohn T."/>
            <person name="Peeters S.H."/>
            <person name="Heuer A."/>
            <person name="Rast P."/>
            <person name="Oberbeckmann S."/>
            <person name="Bunk B."/>
            <person name="Jeske O."/>
            <person name="Meyerdierks A."/>
            <person name="Storesund J.E."/>
            <person name="Kallscheuer N."/>
            <person name="Luecker S."/>
            <person name="Lage O.M."/>
            <person name="Pohl T."/>
            <person name="Merkel B.J."/>
            <person name="Hornburger P."/>
            <person name="Mueller R.-W."/>
            <person name="Bruemmer F."/>
            <person name="Labrenz M."/>
            <person name="Spormann A.M."/>
            <person name="Op den Camp H."/>
            <person name="Overmann J."/>
            <person name="Amann R."/>
            <person name="Jetten M.S.M."/>
            <person name="Mascher T."/>
            <person name="Medema M.H."/>
            <person name="Devos D.P."/>
            <person name="Kaster A.-K."/>
            <person name="Ovreas L."/>
            <person name="Rohde M."/>
            <person name="Galperin M.Y."/>
            <person name="Jogler C."/>
        </authorList>
    </citation>
    <scope>NUCLEOTIDE SEQUENCE [LARGE SCALE GENOMIC DNA]</scope>
    <source>
        <strain evidence="2 3">Enr13</strain>
    </source>
</reference>
<gene>
    <name evidence="2" type="ORF">Enr13x_78460</name>
</gene>
<dbReference type="Pfam" id="PF02922">
    <property type="entry name" value="CBM_48"/>
    <property type="match status" value="1"/>
</dbReference>
<sequence>MTQANIVSRPSPLGATVVDRGVNFSLFSRTATNVKLLLFDQERQRIRVNRMLGEANNACHGVKLNQPDWSESSHCIVFGGDSYRVVERSVGMLYALTDHGANVQTPT</sequence>
<dbReference type="OrthoDB" id="96162at203682"/>
<protein>
    <submittedName>
        <fullName evidence="2">Glycogen debranching enzyme</fullName>
    </submittedName>
</protein>
<feature type="domain" description="Glycoside hydrolase family 13 N-terminal" evidence="1">
    <location>
        <begin position="12"/>
        <end position="52"/>
    </location>
</feature>
<accession>A0A518I4A9</accession>
<dbReference type="InterPro" id="IPR014756">
    <property type="entry name" value="Ig_E-set"/>
</dbReference>
<dbReference type="InterPro" id="IPR004193">
    <property type="entry name" value="Glyco_hydro_13_N"/>
</dbReference>
<proteinExistence type="predicted"/>
<dbReference type="Proteomes" id="UP000319004">
    <property type="component" value="Chromosome"/>
</dbReference>
<keyword evidence="3" id="KW-1185">Reference proteome</keyword>
<evidence type="ECO:0000259" key="1">
    <source>
        <dbReference type="Pfam" id="PF02922"/>
    </source>
</evidence>
<dbReference type="GO" id="GO:0005975">
    <property type="term" value="P:carbohydrate metabolic process"/>
    <property type="evidence" value="ECO:0007669"/>
    <property type="project" value="InterPro"/>
</dbReference>
<evidence type="ECO:0000313" key="3">
    <source>
        <dbReference type="Proteomes" id="UP000319004"/>
    </source>
</evidence>
<evidence type="ECO:0000313" key="2">
    <source>
        <dbReference type="EMBL" id="QDV47934.1"/>
    </source>
</evidence>
<organism evidence="2 3">
    <name type="scientific">Stieleria neptunia</name>
    <dbReference type="NCBI Taxonomy" id="2527979"/>
    <lineage>
        <taxon>Bacteria</taxon>
        <taxon>Pseudomonadati</taxon>
        <taxon>Planctomycetota</taxon>
        <taxon>Planctomycetia</taxon>
        <taxon>Pirellulales</taxon>
        <taxon>Pirellulaceae</taxon>
        <taxon>Stieleria</taxon>
    </lineage>
</organism>
<dbReference type="EMBL" id="CP037423">
    <property type="protein sequence ID" value="QDV47934.1"/>
    <property type="molecule type" value="Genomic_DNA"/>
</dbReference>
<dbReference type="InterPro" id="IPR013783">
    <property type="entry name" value="Ig-like_fold"/>
</dbReference>